<protein>
    <submittedName>
        <fullName evidence="2">Uncharacterized protein</fullName>
    </submittedName>
</protein>
<evidence type="ECO:0000256" key="1">
    <source>
        <dbReference type="SAM" id="MobiDB-lite"/>
    </source>
</evidence>
<keyword evidence="3" id="KW-1185">Reference proteome</keyword>
<dbReference type="EMBL" id="JAUYZG010000018">
    <property type="protein sequence ID" value="KAK2881120.1"/>
    <property type="molecule type" value="Genomic_DNA"/>
</dbReference>
<feature type="compositionally biased region" description="Basic residues" evidence="1">
    <location>
        <begin position="99"/>
        <end position="108"/>
    </location>
</feature>
<organism evidence="2 3">
    <name type="scientific">Cirrhinus molitorella</name>
    <name type="common">mud carp</name>
    <dbReference type="NCBI Taxonomy" id="172907"/>
    <lineage>
        <taxon>Eukaryota</taxon>
        <taxon>Metazoa</taxon>
        <taxon>Chordata</taxon>
        <taxon>Craniata</taxon>
        <taxon>Vertebrata</taxon>
        <taxon>Euteleostomi</taxon>
        <taxon>Actinopterygii</taxon>
        <taxon>Neopterygii</taxon>
        <taxon>Teleostei</taxon>
        <taxon>Ostariophysi</taxon>
        <taxon>Cypriniformes</taxon>
        <taxon>Cyprinidae</taxon>
        <taxon>Labeoninae</taxon>
        <taxon>Labeonini</taxon>
        <taxon>Cirrhinus</taxon>
    </lineage>
</organism>
<feature type="compositionally biased region" description="Polar residues" evidence="1">
    <location>
        <begin position="41"/>
        <end position="59"/>
    </location>
</feature>
<name>A0AA88PC01_9TELE</name>
<comment type="caution">
    <text evidence="2">The sequence shown here is derived from an EMBL/GenBank/DDBJ whole genome shotgun (WGS) entry which is preliminary data.</text>
</comment>
<dbReference type="AlphaFoldDB" id="A0AA88PC01"/>
<evidence type="ECO:0000313" key="3">
    <source>
        <dbReference type="Proteomes" id="UP001187343"/>
    </source>
</evidence>
<feature type="region of interest" description="Disordered" evidence="1">
    <location>
        <begin position="1"/>
        <end position="187"/>
    </location>
</feature>
<dbReference type="Proteomes" id="UP001187343">
    <property type="component" value="Unassembled WGS sequence"/>
</dbReference>
<proteinExistence type="predicted"/>
<accession>A0AA88PC01</accession>
<reference evidence="2" key="1">
    <citation type="submission" date="2023-08" db="EMBL/GenBank/DDBJ databases">
        <title>Chromosome-level Genome Assembly of mud carp (Cirrhinus molitorella).</title>
        <authorList>
            <person name="Liu H."/>
        </authorList>
    </citation>
    <scope>NUCLEOTIDE SEQUENCE</scope>
    <source>
        <strain evidence="2">Prfri</strain>
        <tissue evidence="2">Muscle</tissue>
    </source>
</reference>
<feature type="compositionally biased region" description="Polar residues" evidence="1">
    <location>
        <begin position="146"/>
        <end position="187"/>
    </location>
</feature>
<evidence type="ECO:0000313" key="2">
    <source>
        <dbReference type="EMBL" id="KAK2881120.1"/>
    </source>
</evidence>
<feature type="compositionally biased region" description="Low complexity" evidence="1">
    <location>
        <begin position="70"/>
        <end position="85"/>
    </location>
</feature>
<gene>
    <name evidence="2" type="ORF">Q8A67_018388</name>
</gene>
<feature type="compositionally biased region" description="Basic and acidic residues" evidence="1">
    <location>
        <begin position="9"/>
        <end position="29"/>
    </location>
</feature>
<sequence>MVKAKVRTSRLELADKSRRGGEHADEKKPKGGVMALRMRDSTSSSQGHTTSKSCQSAGSQERRGLGQSEGGEQPEPMGEGQAEQPSPSLSLTLLNEAKQKRKKRLWKFGRKENGVVHQSRHPLTSSPPPASFSPPAVEEQPRGLQSCVSPTDLTRSVNILQASNPTRAQPAPSTSTPLPQTRASRQG</sequence>